<name>A0A7J8H0I5_ROUAE</name>
<evidence type="ECO:0000313" key="3">
    <source>
        <dbReference type="Proteomes" id="UP000593571"/>
    </source>
</evidence>
<feature type="compositionally biased region" description="Basic and acidic residues" evidence="1">
    <location>
        <begin position="142"/>
        <end position="151"/>
    </location>
</feature>
<sequence length="151" mass="16353">MSCKTRQLGLRVENSAPKNKERKSTGALLRGLMERKGGETALPHHPCMCPGLGRTRLPQCLQAWIPGQLMGRQKLQTCHPLPTGLHHPISQRETGPGPRARPRLPPGPPLPQAPVPAQPHESDVHRVPGPRPPSLEGLGGKGDPEDINKYG</sequence>
<organism evidence="2 3">
    <name type="scientific">Rousettus aegyptiacus</name>
    <name type="common">Egyptian fruit bat</name>
    <name type="synonym">Pteropus aegyptiacus</name>
    <dbReference type="NCBI Taxonomy" id="9407"/>
    <lineage>
        <taxon>Eukaryota</taxon>
        <taxon>Metazoa</taxon>
        <taxon>Chordata</taxon>
        <taxon>Craniata</taxon>
        <taxon>Vertebrata</taxon>
        <taxon>Euteleostomi</taxon>
        <taxon>Mammalia</taxon>
        <taxon>Eutheria</taxon>
        <taxon>Laurasiatheria</taxon>
        <taxon>Chiroptera</taxon>
        <taxon>Yinpterochiroptera</taxon>
        <taxon>Pteropodoidea</taxon>
        <taxon>Pteropodidae</taxon>
        <taxon>Rousettinae</taxon>
        <taxon>Rousettus</taxon>
    </lineage>
</organism>
<dbReference type="Proteomes" id="UP000593571">
    <property type="component" value="Unassembled WGS sequence"/>
</dbReference>
<gene>
    <name evidence="2" type="ORF">HJG63_011219</name>
</gene>
<proteinExistence type="predicted"/>
<evidence type="ECO:0000313" key="2">
    <source>
        <dbReference type="EMBL" id="KAF6465834.1"/>
    </source>
</evidence>
<protein>
    <submittedName>
        <fullName evidence="2">Uncharacterized protein</fullName>
    </submittedName>
</protein>
<accession>A0A7J8H0I5</accession>
<feature type="region of interest" description="Disordered" evidence="1">
    <location>
        <begin position="1"/>
        <end position="23"/>
    </location>
</feature>
<feature type="compositionally biased region" description="Pro residues" evidence="1">
    <location>
        <begin position="103"/>
        <end position="117"/>
    </location>
</feature>
<keyword evidence="3" id="KW-1185">Reference proteome</keyword>
<reference evidence="2 3" key="1">
    <citation type="journal article" date="2020" name="Nature">
        <title>Six reference-quality genomes reveal evolution of bat adaptations.</title>
        <authorList>
            <person name="Jebb D."/>
            <person name="Huang Z."/>
            <person name="Pippel M."/>
            <person name="Hughes G.M."/>
            <person name="Lavrichenko K."/>
            <person name="Devanna P."/>
            <person name="Winkler S."/>
            <person name="Jermiin L.S."/>
            <person name="Skirmuntt E.C."/>
            <person name="Katzourakis A."/>
            <person name="Burkitt-Gray L."/>
            <person name="Ray D.A."/>
            <person name="Sullivan K.A.M."/>
            <person name="Roscito J.G."/>
            <person name="Kirilenko B.M."/>
            <person name="Davalos L.M."/>
            <person name="Corthals A.P."/>
            <person name="Power M.L."/>
            <person name="Jones G."/>
            <person name="Ransome R.D."/>
            <person name="Dechmann D.K.N."/>
            <person name="Locatelli A.G."/>
            <person name="Puechmaille S.J."/>
            <person name="Fedrigo O."/>
            <person name="Jarvis E.D."/>
            <person name="Hiller M."/>
            <person name="Vernes S.C."/>
            <person name="Myers E.W."/>
            <person name="Teeling E.C."/>
        </authorList>
    </citation>
    <scope>NUCLEOTIDE SEQUENCE [LARGE SCALE GENOMIC DNA]</scope>
    <source>
        <strain evidence="2">MRouAeg1</strain>
        <tissue evidence="2">Muscle</tissue>
    </source>
</reference>
<dbReference type="AlphaFoldDB" id="A0A7J8H0I5"/>
<comment type="caution">
    <text evidence="2">The sequence shown here is derived from an EMBL/GenBank/DDBJ whole genome shotgun (WGS) entry which is preliminary data.</text>
</comment>
<dbReference type="EMBL" id="JACASE010000005">
    <property type="protein sequence ID" value="KAF6465834.1"/>
    <property type="molecule type" value="Genomic_DNA"/>
</dbReference>
<evidence type="ECO:0000256" key="1">
    <source>
        <dbReference type="SAM" id="MobiDB-lite"/>
    </source>
</evidence>
<feature type="region of interest" description="Disordered" evidence="1">
    <location>
        <begin position="78"/>
        <end position="151"/>
    </location>
</feature>